<keyword evidence="4" id="KW-1185">Reference proteome</keyword>
<dbReference type="Pfam" id="PF00149">
    <property type="entry name" value="Metallophos"/>
    <property type="match status" value="1"/>
</dbReference>
<dbReference type="InterPro" id="IPR043360">
    <property type="entry name" value="PP2B"/>
</dbReference>
<protein>
    <recommendedName>
        <fullName evidence="2">Serine/threonine specific protein phosphatases domain-containing protein</fullName>
    </recommendedName>
</protein>
<evidence type="ECO:0000313" key="4">
    <source>
        <dbReference type="Proteomes" id="UP000019384"/>
    </source>
</evidence>
<proteinExistence type="predicted"/>
<dbReference type="AlphaFoldDB" id="W6MFS5"/>
<evidence type="ECO:0000313" key="3">
    <source>
        <dbReference type="EMBL" id="CDK24238.1"/>
    </source>
</evidence>
<dbReference type="SMART" id="SM00156">
    <property type="entry name" value="PP2Ac"/>
    <property type="match status" value="1"/>
</dbReference>
<dbReference type="Proteomes" id="UP000019384">
    <property type="component" value="Unassembled WGS sequence"/>
</dbReference>
<dbReference type="EMBL" id="HG793125">
    <property type="protein sequence ID" value="CDK24238.1"/>
    <property type="molecule type" value="Genomic_DNA"/>
</dbReference>
<name>W6MFS5_9ASCO</name>
<dbReference type="InterPro" id="IPR004843">
    <property type="entry name" value="Calcineurin-like_PHP"/>
</dbReference>
<accession>W6MFS5</accession>
<feature type="region of interest" description="Disordered" evidence="1">
    <location>
        <begin position="445"/>
        <end position="489"/>
    </location>
</feature>
<sequence length="543" mass="60986">MSSQINNVISAIHQRSTHQKYSTEYHLSSTFAVKTTDRLVNSFPPPRADVPTKAELLDPRTLFPRLEVLREHFREEGRIEPLHAMMIIDGASKLFKEDSKRALRLPTPNQKGYSVNVIGSVYGQFRDLLNIFDKFGDPSRSAYVFLGNYVNGGAFSVECYLYLCALKIHFPSNIIMLKGSEEYTHGERRKQNDKHLKFTFESECERKYDKSLFSLCVRSFAQLPLYAVLFGKILCVHSGISPEFKTLDKVAKNERGEVDILFSRFESGSNPFVYSPPECSKRYTKTFSSEDADTFLARCGLSVLVRSHEMPVDGLDVVKTPCGNTVFTVFSAPSFGDTKNHGSGIVFQPNGKLMQKTLKSIPDPYVAPNSMNAFELSLPIASNHLKNFVEQFVTGLGNLSSPLDFAFPELSLEEQISIEKHASVIERSQLKDSVLRACALLSTLNRSPNTHRRPQDNETRPEKRNSRDFHPVPIIVDQSPSQASSTTESQANLLAFPLETPEFDFDSFLSSPYPEDPLDTTSQASSTLPGPESPNFDEYLQNL</sequence>
<dbReference type="Gene3D" id="3.60.21.10">
    <property type="match status" value="1"/>
</dbReference>
<feature type="compositionally biased region" description="Polar residues" evidence="1">
    <location>
        <begin position="478"/>
        <end position="489"/>
    </location>
</feature>
<dbReference type="SUPFAM" id="SSF56300">
    <property type="entry name" value="Metallo-dependent phosphatases"/>
    <property type="match status" value="1"/>
</dbReference>
<feature type="domain" description="Serine/threonine specific protein phosphatases" evidence="2">
    <location>
        <begin position="79"/>
        <end position="362"/>
    </location>
</feature>
<evidence type="ECO:0000259" key="2">
    <source>
        <dbReference type="SMART" id="SM00156"/>
    </source>
</evidence>
<organism evidence="3 4">
    <name type="scientific">Kuraishia capsulata CBS 1993</name>
    <dbReference type="NCBI Taxonomy" id="1382522"/>
    <lineage>
        <taxon>Eukaryota</taxon>
        <taxon>Fungi</taxon>
        <taxon>Dikarya</taxon>
        <taxon>Ascomycota</taxon>
        <taxon>Saccharomycotina</taxon>
        <taxon>Pichiomycetes</taxon>
        <taxon>Pichiales</taxon>
        <taxon>Pichiaceae</taxon>
        <taxon>Kuraishia</taxon>
    </lineage>
</organism>
<feature type="compositionally biased region" description="Polar residues" evidence="1">
    <location>
        <begin position="519"/>
        <end position="528"/>
    </location>
</feature>
<dbReference type="InterPro" id="IPR006186">
    <property type="entry name" value="Ser/Thr-sp_prot-phosphatase"/>
</dbReference>
<feature type="compositionally biased region" description="Basic and acidic residues" evidence="1">
    <location>
        <begin position="453"/>
        <end position="470"/>
    </location>
</feature>
<reference evidence="3" key="2">
    <citation type="submission" date="2014-02" db="EMBL/GenBank/DDBJ databases">
        <title>Complete DNA sequence of /Kuraishia capsulata/ illustrates novel genomic features among budding yeasts (/Saccharomycotina/).</title>
        <authorList>
            <person name="Morales L."/>
            <person name="Noel B."/>
            <person name="Porcel B."/>
            <person name="Marcet-Houben M."/>
            <person name="Hullo M-F."/>
            <person name="Sacerdot C."/>
            <person name="Tekaia F."/>
            <person name="Leh-Louis V."/>
            <person name="Despons L."/>
            <person name="Khanna V."/>
            <person name="Aury J-M."/>
            <person name="Barbe V."/>
            <person name="Couloux A."/>
            <person name="Labadie K."/>
            <person name="Pelletier E."/>
            <person name="Souciet J-L."/>
            <person name="Boekhout T."/>
            <person name="Gabaldon T."/>
            <person name="Wincker P."/>
            <person name="Dujon B."/>
        </authorList>
    </citation>
    <scope>NUCLEOTIDE SEQUENCE</scope>
    <source>
        <strain evidence="3">CBS 1993</strain>
    </source>
</reference>
<feature type="region of interest" description="Disordered" evidence="1">
    <location>
        <begin position="506"/>
        <end position="543"/>
    </location>
</feature>
<dbReference type="GO" id="GO:0033192">
    <property type="term" value="F:calmodulin-dependent protein phosphatase activity"/>
    <property type="evidence" value="ECO:0007669"/>
    <property type="project" value="InterPro"/>
</dbReference>
<dbReference type="RefSeq" id="XP_022456255.1">
    <property type="nucleotide sequence ID" value="XM_022604714.1"/>
</dbReference>
<dbReference type="InterPro" id="IPR029052">
    <property type="entry name" value="Metallo-depent_PP-like"/>
</dbReference>
<evidence type="ECO:0000256" key="1">
    <source>
        <dbReference type="SAM" id="MobiDB-lite"/>
    </source>
</evidence>
<dbReference type="HOGENOM" id="CLU_501580_0_0_1"/>
<gene>
    <name evidence="3" type="ORF">KUCA_T00000198001</name>
</gene>
<dbReference type="GeneID" id="34517643"/>
<reference evidence="3" key="1">
    <citation type="submission" date="2013-12" db="EMBL/GenBank/DDBJ databases">
        <authorList>
            <person name="Genoscope - CEA"/>
        </authorList>
    </citation>
    <scope>NUCLEOTIDE SEQUENCE</scope>
    <source>
        <strain evidence="3">CBS 1993</strain>
    </source>
</reference>
<dbReference type="GO" id="GO:0097720">
    <property type="term" value="P:calcineurin-mediated signaling"/>
    <property type="evidence" value="ECO:0007669"/>
    <property type="project" value="InterPro"/>
</dbReference>
<dbReference type="PANTHER" id="PTHR45673">
    <property type="entry name" value="SERINE/THREONINE-PROTEIN PHOSPHATASE 2B CATALYTIC SUBUNIT 1-RELATED"/>
    <property type="match status" value="1"/>
</dbReference>
<dbReference type="STRING" id="1382522.W6MFS5"/>
<dbReference type="PRINTS" id="PR00114">
    <property type="entry name" value="STPHPHTASE"/>
</dbReference>